<sequence>MSHCAQTNPPPYMEVVTMPNGHTPEEAIWDELTIYGASTPSYSRWEFSESIVPPAFLGAVQVEVDTTTLPRQDYFPRTNYCSTRNLIPDTIGVIHILPSKTNLYHLNA</sequence>
<accession>A0A8J5U8Y0</accession>
<gene>
    <name evidence="1" type="ORF">Forpi1262_v013752</name>
</gene>
<dbReference type="EMBL" id="JAELUR010000012">
    <property type="protein sequence ID" value="KAG7424968.1"/>
    <property type="molecule type" value="Genomic_DNA"/>
</dbReference>
<organism evidence="1 2">
    <name type="scientific">Fusarium oxysporum f. sp. raphani</name>
    <dbReference type="NCBI Taxonomy" id="96318"/>
    <lineage>
        <taxon>Eukaryota</taxon>
        <taxon>Fungi</taxon>
        <taxon>Dikarya</taxon>
        <taxon>Ascomycota</taxon>
        <taxon>Pezizomycotina</taxon>
        <taxon>Sordariomycetes</taxon>
        <taxon>Hypocreomycetidae</taxon>
        <taxon>Hypocreales</taxon>
        <taxon>Nectriaceae</taxon>
        <taxon>Fusarium</taxon>
        <taxon>Fusarium oxysporum species complex</taxon>
    </lineage>
</organism>
<protein>
    <submittedName>
        <fullName evidence="1">Uncharacterized protein</fullName>
    </submittedName>
</protein>
<evidence type="ECO:0000313" key="2">
    <source>
        <dbReference type="Proteomes" id="UP000693942"/>
    </source>
</evidence>
<comment type="caution">
    <text evidence="1">The sequence shown here is derived from an EMBL/GenBank/DDBJ whole genome shotgun (WGS) entry which is preliminary data.</text>
</comment>
<name>A0A8J5U8Y0_FUSOX</name>
<reference evidence="1" key="1">
    <citation type="submission" date="2021-04" db="EMBL/GenBank/DDBJ databases">
        <title>First draft genome resource for Brassicaceae pathogens Fusarium oxysporum f. sp. raphani and Fusarium oxysporum f. sp. rapae.</title>
        <authorList>
            <person name="Asai S."/>
        </authorList>
    </citation>
    <scope>NUCLEOTIDE SEQUENCE</scope>
    <source>
        <strain evidence="1">Tf1262</strain>
    </source>
</reference>
<evidence type="ECO:0000313" key="1">
    <source>
        <dbReference type="EMBL" id="KAG7424968.1"/>
    </source>
</evidence>
<proteinExistence type="predicted"/>
<dbReference type="AlphaFoldDB" id="A0A8J5U8Y0"/>
<dbReference type="Proteomes" id="UP000693942">
    <property type="component" value="Unassembled WGS sequence"/>
</dbReference>